<evidence type="ECO:0000256" key="3">
    <source>
        <dbReference type="SAM" id="MobiDB-lite"/>
    </source>
</evidence>
<comment type="caution">
    <text evidence="5">The sequence shown here is derived from an EMBL/GenBank/DDBJ whole genome shotgun (WGS) entry which is preliminary data.</text>
</comment>
<reference evidence="5" key="1">
    <citation type="submission" date="2021-03" db="EMBL/GenBank/DDBJ databases">
        <title>Chromosome level genome of the anhydrobiotic midge Polypedilum vanderplanki.</title>
        <authorList>
            <person name="Yoshida Y."/>
            <person name="Kikawada T."/>
            <person name="Gusev O."/>
        </authorList>
    </citation>
    <scope>NUCLEOTIDE SEQUENCE</scope>
    <source>
        <strain evidence="5">NIAS01</strain>
        <tissue evidence="5">Whole body or cell culture</tissue>
    </source>
</reference>
<organism evidence="5 6">
    <name type="scientific">Polypedilum vanderplanki</name>
    <name type="common">Sleeping chironomid midge</name>
    <dbReference type="NCBI Taxonomy" id="319348"/>
    <lineage>
        <taxon>Eukaryota</taxon>
        <taxon>Metazoa</taxon>
        <taxon>Ecdysozoa</taxon>
        <taxon>Arthropoda</taxon>
        <taxon>Hexapoda</taxon>
        <taxon>Insecta</taxon>
        <taxon>Pterygota</taxon>
        <taxon>Neoptera</taxon>
        <taxon>Endopterygota</taxon>
        <taxon>Diptera</taxon>
        <taxon>Nematocera</taxon>
        <taxon>Chironomoidea</taxon>
        <taxon>Chironomidae</taxon>
        <taxon>Chironominae</taxon>
        <taxon>Polypedilum</taxon>
        <taxon>Polypedilum</taxon>
    </lineage>
</organism>
<keyword evidence="6" id="KW-1185">Reference proteome</keyword>
<dbReference type="Proteomes" id="UP001107558">
    <property type="component" value="Chromosome 3"/>
</dbReference>
<sequence>MTLKHFKALNSNNSHQSSNNKMDQMDSYEENEERYKVMILALEKRCAEIKKSNEALAARSKVIRKLIKRRSRDVEILKARLDKFGDSWRFV</sequence>
<dbReference type="InterPro" id="IPR056513">
    <property type="entry name" value="INO80F"/>
</dbReference>
<proteinExistence type="predicted"/>
<evidence type="ECO:0000259" key="4">
    <source>
        <dbReference type="Pfam" id="PF24245"/>
    </source>
</evidence>
<name>A0A9J6BQB4_POLVA</name>
<protein>
    <recommendedName>
        <fullName evidence="4">INO80 complex subunit F domain-containing protein</fullName>
    </recommendedName>
</protein>
<dbReference type="GO" id="GO:0005634">
    <property type="term" value="C:nucleus"/>
    <property type="evidence" value="ECO:0007669"/>
    <property type="project" value="UniProtKB-SubCell"/>
</dbReference>
<gene>
    <name evidence="5" type="ORF">PVAND_001783</name>
</gene>
<evidence type="ECO:0000313" key="6">
    <source>
        <dbReference type="Proteomes" id="UP001107558"/>
    </source>
</evidence>
<comment type="subcellular location">
    <subcellularLocation>
        <location evidence="1">Nucleus</location>
    </subcellularLocation>
</comment>
<feature type="compositionally biased region" description="Low complexity" evidence="3">
    <location>
        <begin position="10"/>
        <end position="20"/>
    </location>
</feature>
<dbReference type="Pfam" id="PF24245">
    <property type="entry name" value="INO80F"/>
    <property type="match status" value="1"/>
</dbReference>
<evidence type="ECO:0000256" key="1">
    <source>
        <dbReference type="ARBA" id="ARBA00004123"/>
    </source>
</evidence>
<feature type="region of interest" description="Disordered" evidence="3">
    <location>
        <begin position="1"/>
        <end position="29"/>
    </location>
</feature>
<keyword evidence="2" id="KW-0539">Nucleus</keyword>
<dbReference type="OrthoDB" id="10070927at2759"/>
<dbReference type="EMBL" id="JADBJN010000003">
    <property type="protein sequence ID" value="KAG5671590.1"/>
    <property type="molecule type" value="Genomic_DNA"/>
</dbReference>
<accession>A0A9J6BQB4</accession>
<evidence type="ECO:0000256" key="2">
    <source>
        <dbReference type="ARBA" id="ARBA00023242"/>
    </source>
</evidence>
<dbReference type="AlphaFoldDB" id="A0A9J6BQB4"/>
<evidence type="ECO:0000313" key="5">
    <source>
        <dbReference type="EMBL" id="KAG5671590.1"/>
    </source>
</evidence>
<feature type="domain" description="INO80 complex subunit F" evidence="4">
    <location>
        <begin position="35"/>
        <end position="81"/>
    </location>
</feature>